<dbReference type="Pfam" id="PF01363">
    <property type="entry name" value="FYVE"/>
    <property type="match status" value="1"/>
</dbReference>
<dbReference type="InterPro" id="IPR052727">
    <property type="entry name" value="Rab4/Rab5_effector"/>
</dbReference>
<dbReference type="InterPro" id="IPR011011">
    <property type="entry name" value="Znf_FYVE_PHD"/>
</dbReference>
<evidence type="ECO:0000256" key="2">
    <source>
        <dbReference type="ARBA" id="ARBA00022771"/>
    </source>
</evidence>
<protein>
    <recommendedName>
        <fullName evidence="9">FYVE-type domain-containing protein</fullName>
    </recommendedName>
</protein>
<feature type="compositionally biased region" description="Low complexity" evidence="5">
    <location>
        <begin position="588"/>
        <end position="597"/>
    </location>
</feature>
<dbReference type="PANTHER" id="PTHR13510">
    <property type="entry name" value="FYVE-FINGER-CONTAINING RAB5 EFFECTOR PROTEIN RABENOSYN-5-RELATED"/>
    <property type="match status" value="1"/>
</dbReference>
<organism evidence="8">
    <name type="scientific">Aphanomyces astaci</name>
    <name type="common">Crayfish plague agent</name>
    <dbReference type="NCBI Taxonomy" id="112090"/>
    <lineage>
        <taxon>Eukaryota</taxon>
        <taxon>Sar</taxon>
        <taxon>Stramenopiles</taxon>
        <taxon>Oomycota</taxon>
        <taxon>Saprolegniomycetes</taxon>
        <taxon>Saprolegniales</taxon>
        <taxon>Verrucalvaceae</taxon>
        <taxon>Aphanomyces</taxon>
    </lineage>
</organism>
<evidence type="ECO:0000256" key="3">
    <source>
        <dbReference type="ARBA" id="ARBA00022833"/>
    </source>
</evidence>
<dbReference type="AlphaFoldDB" id="W4FX51"/>
<accession>W4FX51</accession>
<dbReference type="GO" id="GO:0008289">
    <property type="term" value="F:lipid binding"/>
    <property type="evidence" value="ECO:0007669"/>
    <property type="project" value="InterPro"/>
</dbReference>
<evidence type="ECO:0000256" key="5">
    <source>
        <dbReference type="SAM" id="MobiDB-lite"/>
    </source>
</evidence>
<evidence type="ECO:0000256" key="4">
    <source>
        <dbReference type="PROSITE-ProRule" id="PRU00091"/>
    </source>
</evidence>
<dbReference type="InterPro" id="IPR002913">
    <property type="entry name" value="START_lipid-bd_dom"/>
</dbReference>
<dbReference type="SUPFAM" id="SSF55961">
    <property type="entry name" value="Bet v1-like"/>
    <property type="match status" value="1"/>
</dbReference>
<dbReference type="PROSITE" id="PS50848">
    <property type="entry name" value="START"/>
    <property type="match status" value="1"/>
</dbReference>
<dbReference type="Gene3D" id="3.30.530.20">
    <property type="match status" value="1"/>
</dbReference>
<dbReference type="EMBL" id="KI913160">
    <property type="protein sequence ID" value="ETV71379.1"/>
    <property type="molecule type" value="Genomic_DNA"/>
</dbReference>
<dbReference type="SMART" id="SM00064">
    <property type="entry name" value="FYVE"/>
    <property type="match status" value="1"/>
</dbReference>
<keyword evidence="1" id="KW-0479">Metal-binding</keyword>
<dbReference type="InterPro" id="IPR017455">
    <property type="entry name" value="Znf_FYVE-rel"/>
</dbReference>
<name>W4FX51_APHAT</name>
<evidence type="ECO:0000313" key="8">
    <source>
        <dbReference type="EMBL" id="ETV71379.1"/>
    </source>
</evidence>
<evidence type="ECO:0000259" key="7">
    <source>
        <dbReference type="PROSITE" id="PS50848"/>
    </source>
</evidence>
<dbReference type="Gene3D" id="3.30.40.10">
    <property type="entry name" value="Zinc/RING finger domain, C3HC4 (zinc finger)"/>
    <property type="match status" value="1"/>
</dbReference>
<dbReference type="InterPro" id="IPR000306">
    <property type="entry name" value="Znf_FYVE"/>
</dbReference>
<feature type="domain" description="START" evidence="7">
    <location>
        <begin position="145"/>
        <end position="235"/>
    </location>
</feature>
<dbReference type="PANTHER" id="PTHR13510:SF44">
    <property type="entry name" value="RABENOSYN-5"/>
    <property type="match status" value="1"/>
</dbReference>
<proteinExistence type="predicted"/>
<reference evidence="8" key="1">
    <citation type="submission" date="2013-12" db="EMBL/GenBank/DDBJ databases">
        <title>The Genome Sequence of Aphanomyces astaci APO3.</title>
        <authorList>
            <consortium name="The Broad Institute Genomics Platform"/>
            <person name="Russ C."/>
            <person name="Tyler B."/>
            <person name="van West P."/>
            <person name="Dieguez-Uribeondo J."/>
            <person name="Young S.K."/>
            <person name="Zeng Q."/>
            <person name="Gargeya S."/>
            <person name="Fitzgerald M."/>
            <person name="Abouelleil A."/>
            <person name="Alvarado L."/>
            <person name="Chapman S.B."/>
            <person name="Gainer-Dewar J."/>
            <person name="Goldberg J."/>
            <person name="Griggs A."/>
            <person name="Gujja S."/>
            <person name="Hansen M."/>
            <person name="Howarth C."/>
            <person name="Imamovic A."/>
            <person name="Ireland A."/>
            <person name="Larimer J."/>
            <person name="McCowan C."/>
            <person name="Murphy C."/>
            <person name="Pearson M."/>
            <person name="Poon T.W."/>
            <person name="Priest M."/>
            <person name="Roberts A."/>
            <person name="Saif S."/>
            <person name="Shea T."/>
            <person name="Sykes S."/>
            <person name="Wortman J."/>
            <person name="Nusbaum C."/>
            <person name="Birren B."/>
        </authorList>
    </citation>
    <scope>NUCLEOTIDE SEQUENCE [LARGE SCALE GENOMIC DNA]</scope>
    <source>
        <strain evidence="8">APO3</strain>
    </source>
</reference>
<dbReference type="InterPro" id="IPR013083">
    <property type="entry name" value="Znf_RING/FYVE/PHD"/>
</dbReference>
<evidence type="ECO:0000259" key="6">
    <source>
        <dbReference type="PROSITE" id="PS50178"/>
    </source>
</evidence>
<feature type="region of interest" description="Disordered" evidence="5">
    <location>
        <begin position="579"/>
        <end position="607"/>
    </location>
</feature>
<dbReference type="SUPFAM" id="SSF57903">
    <property type="entry name" value="FYVE/PHD zinc finger"/>
    <property type="match status" value="1"/>
</dbReference>
<dbReference type="GO" id="GO:0008270">
    <property type="term" value="F:zinc ion binding"/>
    <property type="evidence" value="ECO:0007669"/>
    <property type="project" value="UniProtKB-KW"/>
</dbReference>
<keyword evidence="2 4" id="KW-0863">Zinc-finger</keyword>
<dbReference type="GeneID" id="20815271"/>
<evidence type="ECO:0000256" key="1">
    <source>
        <dbReference type="ARBA" id="ARBA00022723"/>
    </source>
</evidence>
<dbReference type="PROSITE" id="PS50178">
    <property type="entry name" value="ZF_FYVE"/>
    <property type="match status" value="1"/>
</dbReference>
<gene>
    <name evidence="8" type="ORF">H257_13275</name>
</gene>
<dbReference type="VEuPathDB" id="FungiDB:H257_13275"/>
<sequence>MSGKFPLPPNFFRCPPLTPEESSYMSDLARKSFLDLVRHSRIEGGPIKWTLDSDEGGLQIYSGKDPTAPTDMRVLCSTTEVMATIEEAAALFRLETTELFREYLRMFAKDLLDAASLYTLAMPTEQRPRHYIGVKWTCVESPSSLIKNRDWCYLECQDDFEMNGRRGWARALSSIKLPCCPDLQNSLGIVRAAFYRTGYVFLESNRPGYLQVIHAIQVDFRGNIPSWVIKFGMKRRARSIGEIDHHLREKRLGGEKFLADHDLVPKLARSKCFLCHKKHGTFTKKHNCRRCGEVVCSSCSKFWNVSMNGHRVHVRVCTGCSIGGRTINQKLSVRPLHDNASMTGLVMEAQIQPSVTPFDRKSAPGQGKLRRGREDDCGVVYSNDVYKLPTTTTGGRSRKQPESLAVQVGADDHHSNVQQHEYIYSQSVQLAYASTGNLKASTPEYPSSSNLVADQSVGDGPAQYSYESSHGDCYDDYHQQQQAAGYHEEYYYPHDQYNTPAFHQMYRYDGGYYEQGGGAYGKAGGEGYYPPTPGILPHDPRYDHDLYDDEAAAVRRDGEEFPATTYHDQDECPVHVRPYQGDGYYSYQDKQQGPRQQQDTRSTKAKADADAMAALFRDMESMGLKPAAVAARAA</sequence>
<keyword evidence="3" id="KW-0862">Zinc</keyword>
<dbReference type="OrthoDB" id="5403181at2759"/>
<feature type="domain" description="FYVE-type" evidence="6">
    <location>
        <begin position="266"/>
        <end position="320"/>
    </location>
</feature>
<dbReference type="InterPro" id="IPR023393">
    <property type="entry name" value="START-like_dom_sf"/>
</dbReference>
<dbReference type="CDD" id="cd00065">
    <property type="entry name" value="FYVE_like_SF"/>
    <property type="match status" value="1"/>
</dbReference>
<evidence type="ECO:0008006" key="9">
    <source>
        <dbReference type="Google" id="ProtNLM"/>
    </source>
</evidence>
<dbReference type="RefSeq" id="XP_009839044.1">
    <property type="nucleotide sequence ID" value="XM_009840742.1"/>
</dbReference>